<dbReference type="NCBIfam" id="TIGR03361">
    <property type="entry name" value="VI_Rhs_Vgr"/>
    <property type="match status" value="1"/>
</dbReference>
<dbReference type="InterPro" id="IPR037026">
    <property type="entry name" value="Vgr_OB-fold_dom_sf"/>
</dbReference>
<evidence type="ECO:0000256" key="2">
    <source>
        <dbReference type="ARBA" id="ARBA00005558"/>
    </source>
</evidence>
<reference evidence="7 8" key="1">
    <citation type="submission" date="2016-11" db="EMBL/GenBank/DDBJ databases">
        <authorList>
            <person name="Jaros S."/>
            <person name="Januszkiewicz K."/>
            <person name="Wedrychowicz H."/>
        </authorList>
    </citation>
    <scope>NUCLEOTIDE SEQUENCE [LARGE SCALE GENOMIC DNA]</scope>
    <source>
        <strain evidence="7 8">GAS86</strain>
    </source>
</reference>
<evidence type="ECO:0000256" key="4">
    <source>
        <dbReference type="SAM" id="MobiDB-lite"/>
    </source>
</evidence>
<dbReference type="Gene3D" id="2.20.220.20">
    <property type="match status" value="1"/>
</dbReference>
<evidence type="ECO:0000313" key="8">
    <source>
        <dbReference type="Proteomes" id="UP000184693"/>
    </source>
</evidence>
<dbReference type="InterPro" id="IPR006531">
    <property type="entry name" value="Gp5/Vgr_OB"/>
</dbReference>
<dbReference type="RefSeq" id="WP_074264092.1">
    <property type="nucleotide sequence ID" value="NZ_FSRM01000001.1"/>
</dbReference>
<dbReference type="InterPro" id="IPR054030">
    <property type="entry name" value="Gp5_Vgr_C"/>
</dbReference>
<dbReference type="NCBIfam" id="TIGR01646">
    <property type="entry name" value="vgr_GE"/>
    <property type="match status" value="1"/>
</dbReference>
<dbReference type="PANTHER" id="PTHR32305">
    <property type="match status" value="1"/>
</dbReference>
<organism evidence="7 8">
    <name type="scientific">Paraburkholderia phenazinium</name>
    <dbReference type="NCBI Taxonomy" id="60549"/>
    <lineage>
        <taxon>Bacteria</taxon>
        <taxon>Pseudomonadati</taxon>
        <taxon>Pseudomonadota</taxon>
        <taxon>Betaproteobacteria</taxon>
        <taxon>Burkholderiales</taxon>
        <taxon>Burkholderiaceae</taxon>
        <taxon>Paraburkholderia</taxon>
    </lineage>
</organism>
<feature type="domain" description="Gp5/Type VI secretion system Vgr C-terminal trimerisation" evidence="6">
    <location>
        <begin position="565"/>
        <end position="645"/>
    </location>
</feature>
<dbReference type="Gene3D" id="3.55.50.10">
    <property type="entry name" value="Baseplate protein-like domains"/>
    <property type="match status" value="1"/>
</dbReference>
<dbReference type="PANTHER" id="PTHR32305:SF15">
    <property type="entry name" value="PROTEIN RHSA-RELATED"/>
    <property type="match status" value="1"/>
</dbReference>
<dbReference type="AlphaFoldDB" id="A0A1N6FZB3"/>
<proteinExistence type="inferred from homology"/>
<dbReference type="InterPro" id="IPR050708">
    <property type="entry name" value="T6SS_VgrG/RHS"/>
</dbReference>
<dbReference type="Gene3D" id="2.40.50.230">
    <property type="entry name" value="Gp5 N-terminal domain"/>
    <property type="match status" value="1"/>
</dbReference>
<dbReference type="Pfam" id="PF05954">
    <property type="entry name" value="Phage_GPD"/>
    <property type="match status" value="1"/>
</dbReference>
<keyword evidence="3" id="KW-0964">Secreted</keyword>
<dbReference type="InterPro" id="IPR017847">
    <property type="entry name" value="T6SS_RhsGE_Vgr_subset"/>
</dbReference>
<accession>A0A1N6FZB3</accession>
<feature type="domain" description="Gp5/Type VI secretion system Vgr protein OB-fold" evidence="5">
    <location>
        <begin position="501"/>
        <end position="549"/>
    </location>
</feature>
<dbReference type="SUPFAM" id="SSF69279">
    <property type="entry name" value="Phage tail proteins"/>
    <property type="match status" value="2"/>
</dbReference>
<evidence type="ECO:0000313" key="7">
    <source>
        <dbReference type="EMBL" id="SIO00541.1"/>
    </source>
</evidence>
<feature type="region of interest" description="Disordered" evidence="4">
    <location>
        <begin position="1"/>
        <end position="20"/>
    </location>
</feature>
<sequence length="714" mass="77869">MSFAPDSLISNGSGGSPSGSMSALGGLAGSMTSGVANQLGPLAGLAGHVDTVQRAAQLAQTGFSLMNKPPSAVADTINNTGTAGAAPLTQQNRYVTLDTPLGTDVLLVTAAIVDEHVNQLPEIHLDLLSHTQDLKPEDLIGQQVHLKFDQQARQSTVERIVASDSADEFRYFDGYVASFDRAGNPGRVTQYHMTVVPWFWFLTRSTDCRIFQNETAQEILSGIFQEHGFSDFVFDIQTSQNPLEYVVMYQESYFNFCARLMEQEGLIWTHRYQKDKHLLAIGDTNLVFQPIDGLTTVQYADSTSSEFNGIDQLHEGRRFGVGKVTFRDFNHQTPSSPLMLVEAEPQTLKHARLDSTERFEHQSLYDHSDDGNRYARYAMQAEEANAYRYTGGGYAWRMTAAGNVTVTNHPVQTNNQEYVILRVRHQAVNDYTQHAAKTPYRNSFSLLPQKIAYRPQRITPKPLIQGTQSAIVVGPKGEQIYTNGSCVKLHFLWDRRGKLDGTDSMWIRISQPWAGDGWGAAAIPRIGQEVLVAFNQGDADNPVIVGRVYNGDQGNPYHGAAGQTMGIKSQTHKGAGSNELSMSDVNGSQLLYMHAQKDMNTVIEDSETHQVVAGSRTVTVAAGDETKQIGKGNLTETIAQKRSTTAADVQVFTPAGDAGGGTQVYGADKSITLAVGDSTLVLTPDGILLKHGSSTIMLSDAGVSVNGQRIDLNK</sequence>
<dbReference type="OrthoDB" id="1907165at2"/>
<dbReference type="SUPFAM" id="SSF69349">
    <property type="entry name" value="Phage fibre proteins"/>
    <property type="match status" value="1"/>
</dbReference>
<dbReference type="Gene3D" id="2.30.110.50">
    <property type="match status" value="1"/>
</dbReference>
<evidence type="ECO:0000259" key="5">
    <source>
        <dbReference type="Pfam" id="PF04717"/>
    </source>
</evidence>
<protein>
    <submittedName>
        <fullName evidence="7">Type VI secretion system secreted protein VgrG</fullName>
    </submittedName>
</protein>
<dbReference type="GO" id="GO:0005576">
    <property type="term" value="C:extracellular region"/>
    <property type="evidence" value="ECO:0007669"/>
    <property type="project" value="UniProtKB-SubCell"/>
</dbReference>
<evidence type="ECO:0000259" key="6">
    <source>
        <dbReference type="Pfam" id="PF22178"/>
    </source>
</evidence>
<dbReference type="Proteomes" id="UP000184693">
    <property type="component" value="Unassembled WGS sequence"/>
</dbReference>
<dbReference type="SUPFAM" id="SSF69255">
    <property type="entry name" value="gp5 N-terminal domain-like"/>
    <property type="match status" value="1"/>
</dbReference>
<evidence type="ECO:0000256" key="3">
    <source>
        <dbReference type="ARBA" id="ARBA00022525"/>
    </source>
</evidence>
<dbReference type="Pfam" id="PF04717">
    <property type="entry name" value="Phage_base_V"/>
    <property type="match status" value="1"/>
</dbReference>
<comment type="subcellular location">
    <subcellularLocation>
        <location evidence="1">Secreted</location>
    </subcellularLocation>
</comment>
<comment type="similarity">
    <text evidence="2">Belongs to the VgrG protein family.</text>
</comment>
<dbReference type="InterPro" id="IPR006533">
    <property type="entry name" value="T6SS_Vgr_RhsGE"/>
</dbReference>
<dbReference type="EMBL" id="FSRM01000001">
    <property type="protein sequence ID" value="SIO00541.1"/>
    <property type="molecule type" value="Genomic_DNA"/>
</dbReference>
<gene>
    <name evidence="7" type="ORF">SAMN05444168_1983</name>
</gene>
<evidence type="ECO:0000256" key="1">
    <source>
        <dbReference type="ARBA" id="ARBA00004613"/>
    </source>
</evidence>
<name>A0A1N6FZB3_9BURK</name>
<dbReference type="Pfam" id="PF22178">
    <property type="entry name" value="Gp5_trimer_C"/>
    <property type="match status" value="1"/>
</dbReference>
<dbReference type="Gene3D" id="4.10.220.110">
    <property type="match status" value="1"/>
</dbReference>